<evidence type="ECO:0000256" key="2">
    <source>
        <dbReference type="ARBA" id="ARBA00022475"/>
    </source>
</evidence>
<feature type="transmembrane region" description="Helical" evidence="6">
    <location>
        <begin position="21"/>
        <end position="41"/>
    </location>
</feature>
<dbReference type="STRING" id="407022.SAMN05661044_01131"/>
<feature type="transmembrane region" description="Helical" evidence="6">
    <location>
        <begin position="287"/>
        <end position="308"/>
    </location>
</feature>
<dbReference type="AlphaFoldDB" id="A0A1H7JUY9"/>
<keyword evidence="3 6" id="KW-0812">Transmembrane</keyword>
<proteinExistence type="predicted"/>
<dbReference type="Proteomes" id="UP000199421">
    <property type="component" value="Unassembled WGS sequence"/>
</dbReference>
<evidence type="ECO:0000256" key="5">
    <source>
        <dbReference type="ARBA" id="ARBA00023136"/>
    </source>
</evidence>
<feature type="transmembrane region" description="Helical" evidence="6">
    <location>
        <begin position="428"/>
        <end position="449"/>
    </location>
</feature>
<sequence>MIKTLFKISWRNLWKNKSFTLINIIGLAIGMAACLLIYTYIRFELSYDKFNSNVDRIYRLSADIKLPKETLRESYSASAMAYQLAQDMPEIEDFMRLSPTSLLVLKDNNKYQESRTFYADSSLFSVFDLPLIKGDANTALKDPFSVVLSASTAKKYFGEEDPIGKTLHIMQDAKPIKVTGVMADMPLASSFQADLFVSIGTYGKIFKFPVNDMWANFTNVSFLLLKRGTDVDQLANKLPGFLKQRVPQELKESNMSFTLHLEPLKDIYLRSDRISHDNFQTGNQNNVYIFSIIAFFILLIAAINFINLTTAKAVERSKEVGIRKVAGAHRAQLIMQFLAEGLIVSVSAYLVSLLLGQLFLPAFNALAGKEIAHTVFEHSNHLVLLLAVAFSVGLLAGLYPAIVLSSFKPAGALKGRYISSSNGIRLRKTLVVAQFTISIALITITMIVYNQLHFMRNKSLGFDKKQTLVVETRFDTQQEAFKTALSDIPAVKGASQSNSIPGAISNMFYTELENSNGDMQAGTIDQYVIDYEFISQYGMSIMAGRNFSKDFGDDTTTRILINEAAVHNLGYTNNDDVIGKKFKFNTKGKVGQIIGVVKNFNFQSLRQDIKPLSMALGKGNFSNYISIKLQGNDLSATMKTIEDRWKQTIPNRPFNYFFADEYVDQQYKAEVQFGKLFLSFTMFAIFISCLGLLALTAYSALQRQKEIGIRKVLGASITTIVKLLSADFLKPVFIALFISTPIVWFAMNTWLSNFAYHIDVEWWIFALGGALAIVIAFITISFHSIRAAIIKPVTSLRDE</sequence>
<dbReference type="EMBL" id="FOAF01000001">
    <property type="protein sequence ID" value="SEK78184.1"/>
    <property type="molecule type" value="Genomic_DNA"/>
</dbReference>
<dbReference type="RefSeq" id="WP_093319862.1">
    <property type="nucleotide sequence ID" value="NZ_FOAF01000001.1"/>
</dbReference>
<dbReference type="PROSITE" id="PS51257">
    <property type="entry name" value="PROKAR_LIPOPROTEIN"/>
    <property type="match status" value="1"/>
</dbReference>
<evidence type="ECO:0000313" key="10">
    <source>
        <dbReference type="Proteomes" id="UP000199421"/>
    </source>
</evidence>
<feature type="transmembrane region" description="Helical" evidence="6">
    <location>
        <begin position="676"/>
        <end position="701"/>
    </location>
</feature>
<feature type="domain" description="ABC3 transporter permease C-terminal" evidence="7">
    <location>
        <begin position="292"/>
        <end position="407"/>
    </location>
</feature>
<name>A0A1H7JUY9_OLID1</name>
<protein>
    <submittedName>
        <fullName evidence="9">Putative ABC transport system permease protein</fullName>
    </submittedName>
</protein>
<evidence type="ECO:0000256" key="6">
    <source>
        <dbReference type="SAM" id="Phobius"/>
    </source>
</evidence>
<dbReference type="Pfam" id="PF12704">
    <property type="entry name" value="MacB_PCD"/>
    <property type="match status" value="1"/>
</dbReference>
<keyword evidence="4 6" id="KW-1133">Transmembrane helix</keyword>
<keyword evidence="2" id="KW-1003">Cell membrane</keyword>
<accession>A0A1H7JUY9</accession>
<dbReference type="Pfam" id="PF02687">
    <property type="entry name" value="FtsX"/>
    <property type="match status" value="2"/>
</dbReference>
<keyword evidence="10" id="KW-1185">Reference proteome</keyword>
<gene>
    <name evidence="9" type="ORF">SAMN05661044_01131</name>
</gene>
<dbReference type="InterPro" id="IPR050250">
    <property type="entry name" value="Macrolide_Exporter_MacB"/>
</dbReference>
<evidence type="ECO:0000259" key="7">
    <source>
        <dbReference type="Pfam" id="PF02687"/>
    </source>
</evidence>
<organism evidence="9 10">
    <name type="scientific">Olivibacter domesticus</name>
    <name type="common">Pseudosphingobacterium domesticum</name>
    <dbReference type="NCBI Taxonomy" id="407022"/>
    <lineage>
        <taxon>Bacteria</taxon>
        <taxon>Pseudomonadati</taxon>
        <taxon>Bacteroidota</taxon>
        <taxon>Sphingobacteriia</taxon>
        <taxon>Sphingobacteriales</taxon>
        <taxon>Sphingobacteriaceae</taxon>
        <taxon>Olivibacter</taxon>
    </lineage>
</organism>
<keyword evidence="5 6" id="KW-0472">Membrane</keyword>
<dbReference type="InterPro" id="IPR025857">
    <property type="entry name" value="MacB_PCD"/>
</dbReference>
<evidence type="ECO:0000256" key="3">
    <source>
        <dbReference type="ARBA" id="ARBA00022692"/>
    </source>
</evidence>
<dbReference type="PANTHER" id="PTHR30572">
    <property type="entry name" value="MEMBRANE COMPONENT OF TRANSPORTER-RELATED"/>
    <property type="match status" value="1"/>
</dbReference>
<feature type="transmembrane region" description="Helical" evidence="6">
    <location>
        <begin position="732"/>
        <end position="750"/>
    </location>
</feature>
<evidence type="ECO:0000256" key="4">
    <source>
        <dbReference type="ARBA" id="ARBA00022989"/>
    </source>
</evidence>
<dbReference type="GO" id="GO:0005886">
    <property type="term" value="C:plasma membrane"/>
    <property type="evidence" value="ECO:0007669"/>
    <property type="project" value="UniProtKB-SubCell"/>
</dbReference>
<reference evidence="10" key="1">
    <citation type="submission" date="2016-10" db="EMBL/GenBank/DDBJ databases">
        <authorList>
            <person name="Varghese N."/>
            <person name="Submissions S."/>
        </authorList>
    </citation>
    <scope>NUCLEOTIDE SEQUENCE [LARGE SCALE GENOMIC DNA]</scope>
    <source>
        <strain evidence="10">DSM 18733</strain>
    </source>
</reference>
<evidence type="ECO:0000256" key="1">
    <source>
        <dbReference type="ARBA" id="ARBA00004651"/>
    </source>
</evidence>
<feature type="domain" description="MacB-like periplasmic core" evidence="8">
    <location>
        <begin position="20"/>
        <end position="238"/>
    </location>
</feature>
<feature type="transmembrane region" description="Helical" evidence="6">
    <location>
        <begin position="762"/>
        <end position="782"/>
    </location>
</feature>
<feature type="transmembrane region" description="Helical" evidence="6">
    <location>
        <begin position="383"/>
        <end position="407"/>
    </location>
</feature>
<dbReference type="PANTHER" id="PTHR30572:SF18">
    <property type="entry name" value="ABC-TYPE MACROLIDE FAMILY EXPORT SYSTEM PERMEASE COMPONENT 2"/>
    <property type="match status" value="1"/>
</dbReference>
<comment type="subcellular location">
    <subcellularLocation>
        <location evidence="1">Cell membrane</location>
        <topology evidence="1">Multi-pass membrane protein</topology>
    </subcellularLocation>
</comment>
<dbReference type="GO" id="GO:0022857">
    <property type="term" value="F:transmembrane transporter activity"/>
    <property type="evidence" value="ECO:0007669"/>
    <property type="project" value="TreeGrafter"/>
</dbReference>
<dbReference type="InterPro" id="IPR003838">
    <property type="entry name" value="ABC3_permease_C"/>
</dbReference>
<evidence type="ECO:0000259" key="8">
    <source>
        <dbReference type="Pfam" id="PF12704"/>
    </source>
</evidence>
<feature type="domain" description="ABC3 transporter permease C-terminal" evidence="7">
    <location>
        <begin position="679"/>
        <end position="788"/>
    </location>
</feature>
<dbReference type="OrthoDB" id="1451596at2"/>
<evidence type="ECO:0000313" key="9">
    <source>
        <dbReference type="EMBL" id="SEK78184.1"/>
    </source>
</evidence>
<feature type="transmembrane region" description="Helical" evidence="6">
    <location>
        <begin position="337"/>
        <end position="363"/>
    </location>
</feature>